<evidence type="ECO:0000313" key="1">
    <source>
        <dbReference type="EMBL" id="KWW99850.1"/>
    </source>
</evidence>
<dbReference type="STRING" id="1469144.LI90_1489"/>
<sequence length="65" mass="6581">MASFRAVAVPPGVSPALTGVARRVPQHVHARLPLPPGYGIVAPVRPGPGLAITGRRSPRAAARGA</sequence>
<comment type="caution">
    <text evidence="1">The sequence shown here is derived from an EMBL/GenBank/DDBJ whole genome shotgun (WGS) entry which is preliminary data.</text>
</comment>
<dbReference type="PATRIC" id="fig|1469144.10.peg.1633"/>
<dbReference type="Proteomes" id="UP000070188">
    <property type="component" value="Unassembled WGS sequence"/>
</dbReference>
<dbReference type="AlphaFoldDB" id="A0A132MPR7"/>
<organism evidence="1 2">
    <name type="scientific">Carbonactinospora thermoautotrophica</name>
    <dbReference type="NCBI Taxonomy" id="1469144"/>
    <lineage>
        <taxon>Bacteria</taxon>
        <taxon>Bacillati</taxon>
        <taxon>Actinomycetota</taxon>
        <taxon>Actinomycetes</taxon>
        <taxon>Kitasatosporales</taxon>
        <taxon>Carbonactinosporaceae</taxon>
        <taxon>Carbonactinospora</taxon>
    </lineage>
</organism>
<proteinExistence type="predicted"/>
<dbReference type="EMBL" id="LAXD01000001">
    <property type="protein sequence ID" value="KWW99850.1"/>
    <property type="molecule type" value="Genomic_DNA"/>
</dbReference>
<accession>A0A132MPR7</accession>
<keyword evidence="2" id="KW-1185">Reference proteome</keyword>
<name>A0A132MPR7_9ACTN</name>
<protein>
    <submittedName>
        <fullName evidence="1">Uncharacterized protein</fullName>
    </submittedName>
</protein>
<reference evidence="2" key="1">
    <citation type="submission" date="2015-04" db="EMBL/GenBank/DDBJ databases">
        <title>Physiological reanalysis, assessment of diazotrophy, and genome sequences of multiple isolates of Streptomyces thermoautotrophicus.</title>
        <authorList>
            <person name="MacKellar D.C."/>
            <person name="Lieber L."/>
            <person name="Norman J."/>
            <person name="Bolger A."/>
            <person name="Tobin C."/>
            <person name="Murray J.W."/>
            <person name="Chang R."/>
            <person name="Ford T."/>
            <person name="Nguyen P.Q."/>
            <person name="Woodward J."/>
            <person name="Permingeat H."/>
            <person name="Joshi N.S."/>
            <person name="Silver P.A."/>
            <person name="Usadel B."/>
            <person name="Rutherford A.W."/>
            <person name="Friesen M."/>
            <person name="Prell J."/>
        </authorList>
    </citation>
    <scope>NUCLEOTIDE SEQUENCE [LARGE SCALE GENOMIC DNA]</scope>
    <source>
        <strain evidence="2">H1</strain>
    </source>
</reference>
<evidence type="ECO:0000313" key="2">
    <source>
        <dbReference type="Proteomes" id="UP000070188"/>
    </source>
</evidence>
<gene>
    <name evidence="1" type="ORF">LI90_1489</name>
</gene>